<dbReference type="PANTHER" id="PTHR36577">
    <property type="entry name" value="DUF521 DOMAIN PROTEIN (AFU_ORTHOLOGUE AFUA_6G00490)"/>
    <property type="match status" value="1"/>
</dbReference>
<evidence type="ECO:0000313" key="4">
    <source>
        <dbReference type="Proteomes" id="UP000059574"/>
    </source>
</evidence>
<evidence type="ECO:0000256" key="1">
    <source>
        <dbReference type="ARBA" id="ARBA00023239"/>
    </source>
</evidence>
<dbReference type="Gene3D" id="3.50.30.10">
    <property type="entry name" value="Phosphohistidine domain"/>
    <property type="match status" value="1"/>
</dbReference>
<dbReference type="EMBL" id="CP013200">
    <property type="protein sequence ID" value="ALO68618.1"/>
    <property type="molecule type" value="Genomic_DNA"/>
</dbReference>
<dbReference type="Proteomes" id="UP000059574">
    <property type="component" value="Chromosome"/>
</dbReference>
<sequence>MIKGVTLCPGEGSGPPLFLAQPLSFWGGADRSTGMIIDTHHPQHGALLAGTVLMMDASRGSSSSSSVLAEQLRAGVGPAAIVLTARDAIVALGVLAAAELYGSTTPVVLLSPMDAATLRNSLSVRPAVPSTGQTRVLVTAHADGSAVVVLQLQTPRQGQP</sequence>
<gene>
    <name evidence="3" type="ORF">AS189_16080</name>
</gene>
<dbReference type="AlphaFoldDB" id="A0A0S2M4F7"/>
<evidence type="ECO:0000259" key="2">
    <source>
        <dbReference type="Pfam" id="PF01989"/>
    </source>
</evidence>
<reference evidence="3 4" key="2">
    <citation type="journal article" date="2016" name="J. Biotechnol.">
        <title>Complete genome sequence of Arthrobacter alpinus ERGS4:06, a yellow pigmented bacterium tolerant to cold and radiations isolated from Sikkim Himalaya.</title>
        <authorList>
            <person name="Kumar R."/>
            <person name="Singh D."/>
            <person name="Swarnkar M.K."/>
            <person name="Singh A.K."/>
            <person name="Kumar S."/>
        </authorList>
    </citation>
    <scope>NUCLEOTIDE SEQUENCE [LARGE SCALE GENOMIC DNA]</scope>
    <source>
        <strain evidence="3 4">ERGS4:06</strain>
    </source>
</reference>
<organism evidence="3 4">
    <name type="scientific">Arthrobacter alpinus</name>
    <dbReference type="NCBI Taxonomy" id="656366"/>
    <lineage>
        <taxon>Bacteria</taxon>
        <taxon>Bacillati</taxon>
        <taxon>Actinomycetota</taxon>
        <taxon>Actinomycetes</taxon>
        <taxon>Micrococcales</taxon>
        <taxon>Micrococcaceae</taxon>
        <taxon>Arthrobacter</taxon>
    </lineage>
</organism>
<accession>A0A0S2M4F7</accession>
<keyword evidence="1" id="KW-0456">Lyase</keyword>
<dbReference type="PANTHER" id="PTHR36577:SF3">
    <property type="entry name" value="DUF521 DOMAIN PROTEIN (AFU_ORTHOLOGUE AFUA_6G00490)"/>
    <property type="match status" value="1"/>
</dbReference>
<feature type="domain" description="Phosphomevalonate dehydratase small subunit-like" evidence="2">
    <location>
        <begin position="23"/>
        <end position="97"/>
    </location>
</feature>
<dbReference type="InterPro" id="IPR002840">
    <property type="entry name" value="PMDh-S-like_dom"/>
</dbReference>
<dbReference type="OrthoDB" id="8907874at2"/>
<reference evidence="4" key="1">
    <citation type="submission" date="2015-11" db="EMBL/GenBank/DDBJ databases">
        <authorList>
            <person name="Kumar R."/>
            <person name="Singh D."/>
            <person name="Swarnkar M.K."/>
            <person name="Singh A.K."/>
            <person name="Kumar S."/>
        </authorList>
    </citation>
    <scope>NUCLEOTIDE SEQUENCE [LARGE SCALE GENOMIC DNA]</scope>
    <source>
        <strain evidence="4">ERGS4:06</strain>
    </source>
</reference>
<dbReference type="GO" id="GO:0016829">
    <property type="term" value="F:lyase activity"/>
    <property type="evidence" value="ECO:0007669"/>
    <property type="project" value="UniProtKB-KW"/>
</dbReference>
<evidence type="ECO:0000313" key="3">
    <source>
        <dbReference type="EMBL" id="ALO68618.1"/>
    </source>
</evidence>
<protein>
    <recommendedName>
        <fullName evidence="2">Phosphomevalonate dehydratase small subunit-like domain-containing protein</fullName>
    </recommendedName>
</protein>
<dbReference type="SUPFAM" id="SSF52016">
    <property type="entry name" value="LeuD/IlvD-like"/>
    <property type="match status" value="1"/>
</dbReference>
<name>A0A0S2M4F7_9MICC</name>
<proteinExistence type="predicted"/>
<dbReference type="Pfam" id="PF01989">
    <property type="entry name" value="AcnX_swivel_put"/>
    <property type="match status" value="1"/>
</dbReference>